<dbReference type="PANTHER" id="PTHR10605:SF56">
    <property type="entry name" value="BIFUNCTIONAL HEPARAN SULFATE N-DEACETYLASE_N-SULFOTRANSFERASE"/>
    <property type="match status" value="1"/>
</dbReference>
<keyword evidence="12 19" id="KW-0472">Membrane</keyword>
<evidence type="ECO:0000256" key="10">
    <source>
        <dbReference type="ARBA" id="ARBA00022989"/>
    </source>
</evidence>
<evidence type="ECO:0000256" key="12">
    <source>
        <dbReference type="ARBA" id="ARBA00023136"/>
    </source>
</evidence>
<evidence type="ECO:0000256" key="6">
    <source>
        <dbReference type="ARBA" id="ARBA00022679"/>
    </source>
</evidence>
<dbReference type="UniPathway" id="UPA00756"/>
<dbReference type="Gene3D" id="3.40.50.300">
    <property type="entry name" value="P-loop containing nucleotide triphosphate hydrolases"/>
    <property type="match status" value="2"/>
</dbReference>
<dbReference type="InParanoid" id="A0A212F1B6"/>
<evidence type="ECO:0000256" key="13">
    <source>
        <dbReference type="ARBA" id="ARBA00023157"/>
    </source>
</evidence>
<dbReference type="GO" id="GO:0016787">
    <property type="term" value="F:hydrolase activity"/>
    <property type="evidence" value="ECO:0007669"/>
    <property type="project" value="UniProtKB-KW"/>
</dbReference>
<evidence type="ECO:0000256" key="9">
    <source>
        <dbReference type="ARBA" id="ARBA00022968"/>
    </source>
</evidence>
<dbReference type="Pfam" id="PF00685">
    <property type="entry name" value="Sulfotransfer_1"/>
    <property type="match status" value="1"/>
</dbReference>
<evidence type="ECO:0000256" key="14">
    <source>
        <dbReference type="ARBA" id="ARBA00023180"/>
    </source>
</evidence>
<comment type="pathway">
    <text evidence="3">Glycan metabolism; heparan sulfate biosynthesis.</text>
</comment>
<dbReference type="PANTHER" id="PTHR10605">
    <property type="entry name" value="HEPARAN SULFATE SULFOTRANSFERASE"/>
    <property type="match status" value="1"/>
</dbReference>
<feature type="domain" description="Heparan sulfate-N-deacetylase N-terminal" evidence="22">
    <location>
        <begin position="102"/>
        <end position="313"/>
    </location>
</feature>
<feature type="binding site" evidence="17">
    <location>
        <position position="776"/>
    </location>
    <ligand>
        <name>3'-phosphoadenylyl sulfate</name>
        <dbReference type="ChEBI" id="CHEBI:58339"/>
    </ligand>
</feature>
<dbReference type="Pfam" id="PF12062">
    <property type="entry name" value="HSNSD-CE"/>
    <property type="match status" value="1"/>
</dbReference>
<evidence type="ECO:0000259" key="20">
    <source>
        <dbReference type="Pfam" id="PF00685"/>
    </source>
</evidence>
<dbReference type="Proteomes" id="UP000007151">
    <property type="component" value="Unassembled WGS sequence"/>
</dbReference>
<keyword evidence="24" id="KW-1185">Reference proteome</keyword>
<keyword evidence="11" id="KW-0333">Golgi apparatus</keyword>
<comment type="caution">
    <text evidence="23">The sequence shown here is derived from an EMBL/GenBank/DDBJ whole genome shotgun (WGS) entry which is preliminary data.</text>
</comment>
<evidence type="ECO:0000256" key="16">
    <source>
        <dbReference type="PIRSR" id="PIRSR637359-1"/>
    </source>
</evidence>
<evidence type="ECO:0000313" key="24">
    <source>
        <dbReference type="Proteomes" id="UP000007151"/>
    </source>
</evidence>
<evidence type="ECO:0000256" key="3">
    <source>
        <dbReference type="ARBA" id="ARBA00005093"/>
    </source>
</evidence>
<dbReference type="AlphaFoldDB" id="A0A212F1B6"/>
<dbReference type="FunCoup" id="A0A212F1B6">
    <property type="interactions" value="1020"/>
</dbReference>
<dbReference type="GO" id="GO:0015016">
    <property type="term" value="F:heparan sulfate N-sulfotransferase activity"/>
    <property type="evidence" value="ECO:0007669"/>
    <property type="project" value="UniProtKB-EC"/>
</dbReference>
<dbReference type="InterPro" id="IPR027417">
    <property type="entry name" value="P-loop_NTPase"/>
</dbReference>
<keyword evidence="14" id="KW-0325">Glycoprotein</keyword>
<dbReference type="SUPFAM" id="SSF52540">
    <property type="entry name" value="P-loop containing nucleoside triphosphate hydrolases"/>
    <property type="match status" value="2"/>
</dbReference>
<evidence type="ECO:0000256" key="2">
    <source>
        <dbReference type="ARBA" id="ARBA00004841"/>
    </source>
</evidence>
<feature type="disulfide bond" evidence="18">
    <location>
        <begin position="881"/>
        <end position="891"/>
    </location>
</feature>
<dbReference type="UniPathway" id="UPA00862"/>
<sequence>MAGEGRGSRAQLLECGDYMHPHKTATPRCCLWLASHINVRKCVAGVMLLSILTIFFYTYYVTAPITSLVWRDRVPRPLSQCSLLASQQQTARDHRSDARLRIDAKVLVIAESLYSRLGRDIAELLVANRIRYKVEVAGKSLPVLTTLDKGRYGVIVFESLSKYANMDKWNRELLDKYCREYSVGVVAFATPGEESLVGAQLRGFPLFMHTNLRLKDAALNPASPVLRLARAGETAWGPLPGDHWTVFRANSSTYEPVAWALRQNEYGSNEERLPLATVVQDHGRLDGVQRVLFGSGLQFWLHRILFLDALSYLSHGQLSLSLDRWILVDIDDIFVGERGTRLHVEDVSALLASQTALQRLVPGFRFNLGFSAKYYHHGTLLENLGDDALLKNREHFNWFCHMWNHQQPHLYNNVSQLEAEMTLNKQFALEHGIPTNSCYSVSPHHSGVYPVHEPLYEAWRKVWDVKVTSTEEYPHLRPARLRRGFRHRGVMVLPRQTCGLFTHTLLLERYPGGRQRLDRSIQGGELFQTVINNPINVFMTHMSNYGNDRLALYTFESVVKFLRCWTNVRLASAPPLSLAEKYFQLRPDELNPLWGNPCDDIRHRKIWSKSKWCETLPKVLVIGPQKTGSTALYTFLAMHPALVPNLPSPTTYEELQFFNNNNYLKGLDWYLNFFPPSQNNGTQITFEKSATYFDGDLVPRRAHALLPNAKIIAILISPSKRYLNFFPPSQNNGTQITFEKSATYFDGDLVPRRAHALLPNAKIIAILISPSKRAYSWYQHIRSHGDPVANNYTFHTIITANDSAAKPLRDLRNRCLNPGKYSHYLERWLVEYSAHQIHVMDGSLLRSEPATAMHGLQKFLKIQHVDYDKLLKYDPKKGFFCQAVSNEKTKCLGKSKGRIYPPMEERSAKFLRRYYTPHNTALSKLLVRLGRPVPQWLKDELTNG</sequence>
<evidence type="ECO:0000259" key="22">
    <source>
        <dbReference type="Pfam" id="PF25119"/>
    </source>
</evidence>
<feature type="domain" description="Heparan sulphate-N-deacetylase deacetylase" evidence="21">
    <location>
        <begin position="323"/>
        <end position="527"/>
    </location>
</feature>
<dbReference type="InterPro" id="IPR037359">
    <property type="entry name" value="NST/OST"/>
</dbReference>
<evidence type="ECO:0000256" key="7">
    <source>
        <dbReference type="ARBA" id="ARBA00022692"/>
    </source>
</evidence>
<evidence type="ECO:0000313" key="23">
    <source>
        <dbReference type="EMBL" id="OWR47529.1"/>
    </source>
</evidence>
<comment type="pathway">
    <text evidence="2">Glycan metabolism; heparin biosynthesis.</text>
</comment>
<dbReference type="Pfam" id="PF25119">
    <property type="entry name" value="HSNSD_N"/>
    <property type="match status" value="1"/>
</dbReference>
<reference evidence="23 24" key="1">
    <citation type="journal article" date="2011" name="Cell">
        <title>The monarch butterfly genome yields insights into long-distance migration.</title>
        <authorList>
            <person name="Zhan S."/>
            <person name="Merlin C."/>
            <person name="Boore J.L."/>
            <person name="Reppert S.M."/>
        </authorList>
    </citation>
    <scope>NUCLEOTIDE SEQUENCE [LARGE SCALE GENOMIC DNA]</scope>
    <source>
        <strain evidence="23">F-2</strain>
    </source>
</reference>
<keyword evidence="9" id="KW-0735">Signal-anchor</keyword>
<evidence type="ECO:0000256" key="19">
    <source>
        <dbReference type="SAM" id="Phobius"/>
    </source>
</evidence>
<organism evidence="23 24">
    <name type="scientific">Danaus plexippus plexippus</name>
    <dbReference type="NCBI Taxonomy" id="278856"/>
    <lineage>
        <taxon>Eukaryota</taxon>
        <taxon>Metazoa</taxon>
        <taxon>Ecdysozoa</taxon>
        <taxon>Arthropoda</taxon>
        <taxon>Hexapoda</taxon>
        <taxon>Insecta</taxon>
        <taxon>Pterygota</taxon>
        <taxon>Neoptera</taxon>
        <taxon>Endopterygota</taxon>
        <taxon>Lepidoptera</taxon>
        <taxon>Glossata</taxon>
        <taxon>Ditrysia</taxon>
        <taxon>Papilionoidea</taxon>
        <taxon>Nymphalidae</taxon>
        <taxon>Danainae</taxon>
        <taxon>Danaini</taxon>
        <taxon>Danaina</taxon>
        <taxon>Danaus</taxon>
        <taxon>Danaus</taxon>
    </lineage>
</organism>
<dbReference type="GO" id="GO:0015012">
    <property type="term" value="P:heparan sulfate proteoglycan biosynthetic process"/>
    <property type="evidence" value="ECO:0007669"/>
    <property type="project" value="UniProtKB-UniPathway"/>
</dbReference>
<feature type="domain" description="Sulfotransferase" evidence="20">
    <location>
        <begin position="617"/>
        <end position="916"/>
    </location>
</feature>
<feature type="active site" description="For sulfotransferase activity" evidence="16">
    <location>
        <position position="626"/>
    </location>
</feature>
<evidence type="ECO:0000256" key="8">
    <source>
        <dbReference type="ARBA" id="ARBA00022801"/>
    </source>
</evidence>
<keyword evidence="15" id="KW-0511">Multifunctional enzyme</keyword>
<gene>
    <name evidence="23" type="ORF">KGM_215886</name>
</gene>
<keyword evidence="10 19" id="KW-1133">Transmembrane helix</keyword>
<evidence type="ECO:0000256" key="17">
    <source>
        <dbReference type="PIRSR" id="PIRSR637359-2"/>
    </source>
</evidence>
<dbReference type="InterPro" id="IPR000863">
    <property type="entry name" value="Sulfotransferase_dom"/>
</dbReference>
<dbReference type="KEGG" id="dpl:KGM_215886"/>
<proteinExistence type="inferred from homology"/>
<evidence type="ECO:0000259" key="21">
    <source>
        <dbReference type="Pfam" id="PF12062"/>
    </source>
</evidence>
<accession>A0A212F1B6</accession>
<dbReference type="EMBL" id="AGBW02010913">
    <property type="protein sequence ID" value="OWR47529.1"/>
    <property type="molecule type" value="Genomic_DNA"/>
</dbReference>
<feature type="binding site" evidence="17">
    <location>
        <begin position="896"/>
        <end position="900"/>
    </location>
    <ligand>
        <name>3'-phosphoadenylyl sulfate</name>
        <dbReference type="ChEBI" id="CHEBI:58339"/>
    </ligand>
</feature>
<evidence type="ECO:0000256" key="4">
    <source>
        <dbReference type="ARBA" id="ARBA00010420"/>
    </source>
</evidence>
<dbReference type="InterPro" id="IPR021930">
    <property type="entry name" value="Heparan_SO4_deacetylase_dom"/>
</dbReference>
<protein>
    <recommendedName>
        <fullName evidence="5">[heparan sulfate]-glucosamine N-sulfotransferase</fullName>
        <ecNumber evidence="5">2.8.2.8</ecNumber>
    </recommendedName>
</protein>
<evidence type="ECO:0000256" key="11">
    <source>
        <dbReference type="ARBA" id="ARBA00023034"/>
    </source>
</evidence>
<evidence type="ECO:0000256" key="1">
    <source>
        <dbReference type="ARBA" id="ARBA00004323"/>
    </source>
</evidence>
<evidence type="ECO:0000256" key="15">
    <source>
        <dbReference type="ARBA" id="ARBA00023268"/>
    </source>
</evidence>
<keyword evidence="8" id="KW-0378">Hydrolase</keyword>
<dbReference type="eggNOG" id="KOG3703">
    <property type="taxonomic scope" value="Eukaryota"/>
</dbReference>
<evidence type="ECO:0000256" key="18">
    <source>
        <dbReference type="PIRSR" id="PIRSR637359-3"/>
    </source>
</evidence>
<feature type="transmembrane region" description="Helical" evidence="19">
    <location>
        <begin position="42"/>
        <end position="60"/>
    </location>
</feature>
<comment type="similarity">
    <text evidence="4">Belongs to the sulfotransferase 1 family. NDST subfamily.</text>
</comment>
<keyword evidence="7 19" id="KW-0812">Transmembrane</keyword>
<dbReference type="GO" id="GO:0019213">
    <property type="term" value="F:deacetylase activity"/>
    <property type="evidence" value="ECO:0007669"/>
    <property type="project" value="TreeGrafter"/>
</dbReference>
<dbReference type="EC" id="2.8.2.8" evidence="5"/>
<keyword evidence="6" id="KW-0808">Transferase</keyword>
<dbReference type="STRING" id="278856.A0A212F1B6"/>
<dbReference type="InterPro" id="IPR056793">
    <property type="entry name" value="HSNSD_N"/>
</dbReference>
<name>A0A212F1B6_DANPL</name>
<dbReference type="GO" id="GO:0030210">
    <property type="term" value="P:heparin proteoglycan biosynthetic process"/>
    <property type="evidence" value="ECO:0007669"/>
    <property type="project" value="UniProtKB-UniPathway"/>
</dbReference>
<dbReference type="GO" id="GO:0000139">
    <property type="term" value="C:Golgi membrane"/>
    <property type="evidence" value="ECO:0007669"/>
    <property type="project" value="UniProtKB-SubCell"/>
</dbReference>
<keyword evidence="13 18" id="KW-1015">Disulfide bond</keyword>
<comment type="subcellular location">
    <subcellularLocation>
        <location evidence="1">Golgi apparatus membrane</location>
        <topology evidence="1">Single-pass type II membrane protein</topology>
    </subcellularLocation>
</comment>
<evidence type="ECO:0000256" key="5">
    <source>
        <dbReference type="ARBA" id="ARBA00012979"/>
    </source>
</evidence>